<feature type="domain" description="PASTA" evidence="1">
    <location>
        <begin position="12"/>
        <end position="77"/>
    </location>
</feature>
<proteinExistence type="predicted"/>
<dbReference type="SUPFAM" id="SSF54001">
    <property type="entry name" value="Cysteine proteinases"/>
    <property type="match status" value="1"/>
</dbReference>
<dbReference type="InterPro" id="IPR005543">
    <property type="entry name" value="PASTA_dom"/>
</dbReference>
<dbReference type="Gene3D" id="3.30.10.20">
    <property type="match status" value="1"/>
</dbReference>
<organism evidence="2 3">
    <name type="scientific">Roseateles agri</name>
    <dbReference type="NCBI Taxonomy" id="3098619"/>
    <lineage>
        <taxon>Bacteria</taxon>
        <taxon>Pseudomonadati</taxon>
        <taxon>Pseudomonadota</taxon>
        <taxon>Betaproteobacteria</taxon>
        <taxon>Burkholderiales</taxon>
        <taxon>Sphaerotilaceae</taxon>
        <taxon>Roseateles</taxon>
    </lineage>
</organism>
<dbReference type="Pfam" id="PF00112">
    <property type="entry name" value="Peptidase_C1"/>
    <property type="match status" value="1"/>
</dbReference>
<dbReference type="CDD" id="cd06577">
    <property type="entry name" value="PASTA_pknB"/>
    <property type="match status" value="1"/>
</dbReference>
<evidence type="ECO:0000313" key="2">
    <source>
        <dbReference type="EMBL" id="MDY0747768.1"/>
    </source>
</evidence>
<dbReference type="Proteomes" id="UP001285263">
    <property type="component" value="Unassembled WGS sequence"/>
</dbReference>
<comment type="caution">
    <text evidence="2">The sequence shown here is derived from an EMBL/GenBank/DDBJ whole genome shotgun (WGS) entry which is preliminary data.</text>
</comment>
<evidence type="ECO:0000259" key="1">
    <source>
        <dbReference type="PROSITE" id="PS51178"/>
    </source>
</evidence>
<dbReference type="PROSITE" id="PS51178">
    <property type="entry name" value="PASTA"/>
    <property type="match status" value="1"/>
</dbReference>
<protein>
    <submittedName>
        <fullName evidence="2">PASTA domain-containing protein</fullName>
    </submittedName>
</protein>
<dbReference type="RefSeq" id="WP_320425721.1">
    <property type="nucleotide sequence ID" value="NZ_JAXCLA010000008.1"/>
</dbReference>
<dbReference type="EMBL" id="JAXCLA010000008">
    <property type="protein sequence ID" value="MDY0747768.1"/>
    <property type="molecule type" value="Genomic_DNA"/>
</dbReference>
<sequence length="308" mass="33183">MFVVVLAVSGWMAWPVRMPDLTGKSLAVAQSAGLPGGVPEITEQESLTVPAGHVIDQSPEAGVRVSRFERARLVVAKLPPAVDLSAHVRIRDIGSEGTIAAAALAVAMEVAFGAVGRKVELSERYLYERAKWMDRDRAMEGSFMSPLVATAEQYGAPPLVQWPYVVGEHKPPAGQTWDKLDEAAASHTVRCTRLDGLDDVYAALRRNRPVLVAVTSSAEWGSETAMKTGVVKISGEVRPEGSMAITLIGFDPARGMYRFAHGWSVAWGDHGFGTIDRASLQAILQNHELWAVEPEARTSDRASSAAGR</sequence>
<accession>A0ABU5DPW5</accession>
<name>A0ABU5DPW5_9BURK</name>
<dbReference type="InterPro" id="IPR038765">
    <property type="entry name" value="Papain-like_cys_pep_sf"/>
</dbReference>
<dbReference type="Gene3D" id="3.90.70.10">
    <property type="entry name" value="Cysteine proteinases"/>
    <property type="match status" value="1"/>
</dbReference>
<gene>
    <name evidence="2" type="ORF">SNE35_24910</name>
</gene>
<dbReference type="Pfam" id="PF03793">
    <property type="entry name" value="PASTA"/>
    <property type="match status" value="1"/>
</dbReference>
<dbReference type="SMART" id="SM00740">
    <property type="entry name" value="PASTA"/>
    <property type="match status" value="1"/>
</dbReference>
<keyword evidence="3" id="KW-1185">Reference proteome</keyword>
<reference evidence="2 3" key="1">
    <citation type="submission" date="2023-11" db="EMBL/GenBank/DDBJ databases">
        <title>Paucibacter sp. nov., isolated from fresh soil in Korea.</title>
        <authorList>
            <person name="Le N.T.T."/>
        </authorList>
    </citation>
    <scope>NUCLEOTIDE SEQUENCE [LARGE SCALE GENOMIC DNA]</scope>
    <source>
        <strain evidence="2 3">R3-3</strain>
    </source>
</reference>
<evidence type="ECO:0000313" key="3">
    <source>
        <dbReference type="Proteomes" id="UP001285263"/>
    </source>
</evidence>
<dbReference type="InterPro" id="IPR000668">
    <property type="entry name" value="Peptidase_C1A_C"/>
</dbReference>